<proteinExistence type="predicted"/>
<keyword evidence="2" id="KW-1185">Reference proteome</keyword>
<organism evidence="1 2">
    <name type="scientific">Camellia sinensis</name>
    <name type="common">Tea plant</name>
    <name type="synonym">Thea sinensis</name>
    <dbReference type="NCBI Taxonomy" id="4442"/>
    <lineage>
        <taxon>Eukaryota</taxon>
        <taxon>Viridiplantae</taxon>
        <taxon>Streptophyta</taxon>
        <taxon>Embryophyta</taxon>
        <taxon>Tracheophyta</taxon>
        <taxon>Spermatophyta</taxon>
        <taxon>Magnoliopsida</taxon>
        <taxon>eudicotyledons</taxon>
        <taxon>Gunneridae</taxon>
        <taxon>Pentapetalae</taxon>
        <taxon>asterids</taxon>
        <taxon>Ericales</taxon>
        <taxon>Theaceae</taxon>
        <taxon>Camellia</taxon>
    </lineage>
</organism>
<gene>
    <name evidence="1" type="ORF">HYC85_004056</name>
</gene>
<reference evidence="1 2" key="2">
    <citation type="submission" date="2020-07" db="EMBL/GenBank/DDBJ databases">
        <title>Genome assembly of wild tea tree DASZ reveals pedigree and selection history of tea varieties.</title>
        <authorList>
            <person name="Zhang W."/>
        </authorList>
    </citation>
    <scope>NUCLEOTIDE SEQUENCE [LARGE SCALE GENOMIC DNA]</scope>
    <source>
        <strain evidence="2">cv. G240</strain>
        <tissue evidence="1">Leaf</tissue>
    </source>
</reference>
<reference evidence="2" key="1">
    <citation type="journal article" date="2020" name="Nat. Commun.">
        <title>Genome assembly of wild tea tree DASZ reveals pedigree and selection history of tea varieties.</title>
        <authorList>
            <person name="Zhang W."/>
            <person name="Zhang Y."/>
            <person name="Qiu H."/>
            <person name="Guo Y."/>
            <person name="Wan H."/>
            <person name="Zhang X."/>
            <person name="Scossa F."/>
            <person name="Alseekh S."/>
            <person name="Zhang Q."/>
            <person name="Wang P."/>
            <person name="Xu L."/>
            <person name="Schmidt M.H."/>
            <person name="Jia X."/>
            <person name="Li D."/>
            <person name="Zhu A."/>
            <person name="Guo F."/>
            <person name="Chen W."/>
            <person name="Ni D."/>
            <person name="Usadel B."/>
            <person name="Fernie A.R."/>
            <person name="Wen W."/>
        </authorList>
    </citation>
    <scope>NUCLEOTIDE SEQUENCE [LARGE SCALE GENOMIC DNA]</scope>
    <source>
        <strain evidence="2">cv. G240</strain>
    </source>
</reference>
<protein>
    <submittedName>
        <fullName evidence="1">Uncharacterized protein</fullName>
    </submittedName>
</protein>
<evidence type="ECO:0000313" key="2">
    <source>
        <dbReference type="Proteomes" id="UP000593564"/>
    </source>
</evidence>
<evidence type="ECO:0000313" key="1">
    <source>
        <dbReference type="EMBL" id="KAF5956831.1"/>
    </source>
</evidence>
<dbReference type="AlphaFoldDB" id="A0A7J7HX61"/>
<dbReference type="EMBL" id="JACBKZ010000002">
    <property type="protein sequence ID" value="KAF5956831.1"/>
    <property type="molecule type" value="Genomic_DNA"/>
</dbReference>
<accession>A0A7J7HX61</accession>
<name>A0A7J7HX61_CAMSI</name>
<dbReference type="Proteomes" id="UP000593564">
    <property type="component" value="Unassembled WGS sequence"/>
</dbReference>
<comment type="caution">
    <text evidence="1">The sequence shown here is derived from an EMBL/GenBank/DDBJ whole genome shotgun (WGS) entry which is preliminary data.</text>
</comment>
<sequence length="154" mass="17135">MEEVVTYSNKEVAARETEVEETYNSTEAEEMVKGDEGICSSMEVVVMEMEMEEVVTYSNKEVAVREMEVEETYNSMEVEEMVKGEEGICSSMEMVVMEMEEVVICSSKEEVEVGATAVAVTYNSKVMVAVGTCINKAAVVEKHKCKACNQLLHV</sequence>